<evidence type="ECO:0000313" key="8">
    <source>
        <dbReference type="EMBL" id="AJR28442.1"/>
    </source>
</evidence>
<accession>A0A0D3R1Q5</accession>
<organism evidence="8 9">
    <name type="scientific">Sena Madureira virus</name>
    <dbReference type="NCBI Taxonomy" id="1272957"/>
    <lineage>
        <taxon>Viruses</taxon>
        <taxon>Riboviria</taxon>
        <taxon>Orthornavirae</taxon>
        <taxon>Negarnaviricota</taxon>
        <taxon>Haploviricotina</taxon>
        <taxon>Monjiviricetes</taxon>
        <taxon>Mononegavirales</taxon>
        <taxon>Rhabdoviridae</taxon>
        <taxon>Alpharhabdovirinae</taxon>
        <taxon>Sripuvirus</taxon>
        <taxon>Sripuvirus madureira</taxon>
    </lineage>
</organism>
<evidence type="ECO:0000313" key="9">
    <source>
        <dbReference type="Proteomes" id="UP000203248"/>
    </source>
</evidence>
<dbReference type="InterPro" id="IPR009397">
    <property type="entry name" value="Vesiculo_matrix"/>
</dbReference>
<sequence>MSWIFGNRDRTQLFDSYLNGSSSDNTSQQDLPTYQIVGDFNLILNKALQSKEDYKDLHKQLVENYTGSYSAKPIVILLVRLTALTLRKDKTERDNHYYSGSFAGIIRLGISVDLPTPPDINRYSFDHSINNSEYRGRYFGSVAYTKRRGESVRNHSTYIKNLARTNPLTFEDFDLSDYKFEINKRHILISQK</sequence>
<evidence type="ECO:0000256" key="7">
    <source>
        <dbReference type="ARBA" id="ARBA00023311"/>
    </source>
</evidence>
<evidence type="ECO:0000256" key="5">
    <source>
        <dbReference type="ARBA" id="ARBA00022870"/>
    </source>
</evidence>
<dbReference type="KEGG" id="vg:37627538"/>
<dbReference type="Proteomes" id="UP000203248">
    <property type="component" value="Segment"/>
</dbReference>
<dbReference type="GO" id="GO:0019031">
    <property type="term" value="C:viral envelope"/>
    <property type="evidence" value="ECO:0007669"/>
    <property type="project" value="InterPro"/>
</dbReference>
<keyword evidence="7" id="KW-0468">Viral matrix protein</keyword>
<evidence type="ECO:0000256" key="3">
    <source>
        <dbReference type="ARBA" id="ARBA00017678"/>
    </source>
</evidence>
<evidence type="ECO:0000256" key="2">
    <source>
        <dbReference type="ARBA" id="ARBA00004531"/>
    </source>
</evidence>
<name>A0A0D3R1Q5_9RHAB</name>
<keyword evidence="4" id="KW-0946">Virion</keyword>
<evidence type="ECO:0000256" key="6">
    <source>
        <dbReference type="ARBA" id="ARBA00023136"/>
    </source>
</evidence>
<dbReference type="GO" id="GO:0033645">
    <property type="term" value="C:host cell endomembrane system"/>
    <property type="evidence" value="ECO:0007669"/>
    <property type="project" value="UniProtKB-SubCell"/>
</dbReference>
<protein>
    <recommendedName>
        <fullName evidence="3">Matrix protein</fullName>
    </recommendedName>
</protein>
<evidence type="ECO:0000256" key="1">
    <source>
        <dbReference type="ARBA" id="ARBA00004328"/>
    </source>
</evidence>
<comment type="subcellular location">
    <subcellularLocation>
        <location evidence="2">Host endomembrane system</location>
        <topology evidence="2">Peripheral membrane protein</topology>
    </subcellularLocation>
    <subcellularLocation>
        <location evidence="1">Virion</location>
    </subcellularLocation>
</comment>
<proteinExistence type="predicted"/>
<dbReference type="GeneID" id="37627538"/>
<dbReference type="GO" id="GO:0039660">
    <property type="term" value="F:structural constituent of virion"/>
    <property type="evidence" value="ECO:0007669"/>
    <property type="project" value="UniProtKB-KW"/>
</dbReference>
<dbReference type="OrthoDB" id="34611at10239"/>
<evidence type="ECO:0000256" key="4">
    <source>
        <dbReference type="ARBA" id="ARBA00022844"/>
    </source>
</evidence>
<keyword evidence="5" id="KW-1043">Host membrane</keyword>
<dbReference type="EMBL" id="KM205004">
    <property type="protein sequence ID" value="AJR28442.1"/>
    <property type="molecule type" value="Viral_cRNA"/>
</dbReference>
<keyword evidence="9" id="KW-1185">Reference proteome</keyword>
<dbReference type="RefSeq" id="YP_009362107.1">
    <property type="nucleotide sequence ID" value="NC_034529.1"/>
</dbReference>
<dbReference type="Pfam" id="PF06326">
    <property type="entry name" value="Vesiculo_matrix"/>
    <property type="match status" value="1"/>
</dbReference>
<reference evidence="8 9" key="1">
    <citation type="journal article" date="2015" name="PLoS Pathog.">
        <title>Evolution of genome size and complexity in the rhabdoviridae.</title>
        <authorList>
            <person name="Walker P.J."/>
            <person name="Firth C."/>
            <person name="Widen S.G."/>
            <person name="Blasdell K.R."/>
            <person name="Guzman H."/>
            <person name="Wood T.G."/>
            <person name="Paradkar P.N."/>
            <person name="Holmes E.C."/>
            <person name="Tesh R.B."/>
            <person name="Vasilakis N."/>
        </authorList>
    </citation>
    <scope>NUCLEOTIDE SEQUENCE [LARGE SCALE GENOMIC DNA]</scope>
    <source>
        <strain evidence="8 9">BeAn303197</strain>
    </source>
</reference>
<keyword evidence="6" id="KW-0472">Membrane</keyword>